<dbReference type="Pfam" id="PF00440">
    <property type="entry name" value="TetR_N"/>
    <property type="match status" value="1"/>
</dbReference>
<dbReference type="InterPro" id="IPR001647">
    <property type="entry name" value="HTH_TetR"/>
</dbReference>
<sequence length="192" mass="20082">MLAACERVIGKHGPNFTLAHVAAEAGVAVGTVAGRFGSKHGLLVALMDASTAVLEERMRAVAQEHDDPVAAVRAALLATVVGIDDPETAARHLGQLGVDLADPVLRERFARQRKVVREVLAELLAKASLPGAPAAESAAALLASLAQGVQLDWALEPKGALPELLSDELDPLLRAWGNPVSDGHAHSRRDGR</sequence>
<feature type="domain" description="HTH tetR-type" evidence="3">
    <location>
        <begin position="1"/>
        <end position="54"/>
    </location>
</feature>
<evidence type="ECO:0000313" key="4">
    <source>
        <dbReference type="EMBL" id="KHF43793.1"/>
    </source>
</evidence>
<gene>
    <name evidence="4" type="ORF">MINT15_25180</name>
</gene>
<comment type="caution">
    <text evidence="4">The sequence shown here is derived from an EMBL/GenBank/DDBJ whole genome shotgun (WGS) entry which is preliminary data.</text>
</comment>
<dbReference type="GO" id="GO:0000976">
    <property type="term" value="F:transcription cis-regulatory region binding"/>
    <property type="evidence" value="ECO:0007669"/>
    <property type="project" value="TreeGrafter"/>
</dbReference>
<dbReference type="Gene3D" id="1.10.357.10">
    <property type="entry name" value="Tetracycline Repressor, domain 2"/>
    <property type="match status" value="1"/>
</dbReference>
<evidence type="ECO:0000256" key="1">
    <source>
        <dbReference type="ARBA" id="ARBA00023125"/>
    </source>
</evidence>
<dbReference type="PANTHER" id="PTHR30055">
    <property type="entry name" value="HTH-TYPE TRANSCRIPTIONAL REGULATOR RUTR"/>
    <property type="match status" value="1"/>
</dbReference>
<evidence type="ECO:0000259" key="3">
    <source>
        <dbReference type="PROSITE" id="PS50977"/>
    </source>
</evidence>
<evidence type="ECO:0000256" key="2">
    <source>
        <dbReference type="PROSITE-ProRule" id="PRU00335"/>
    </source>
</evidence>
<dbReference type="AlphaFoldDB" id="A0A837D7N0"/>
<dbReference type="InterPro" id="IPR009057">
    <property type="entry name" value="Homeodomain-like_sf"/>
</dbReference>
<proteinExistence type="predicted"/>
<dbReference type="Proteomes" id="UP000030848">
    <property type="component" value="Unassembled WGS sequence"/>
</dbReference>
<protein>
    <submittedName>
        <fullName evidence="4">Transcriptional regulator, tetR family</fullName>
    </submittedName>
</protein>
<dbReference type="SUPFAM" id="SSF48498">
    <property type="entry name" value="Tetracyclin repressor-like, C-terminal domain"/>
    <property type="match status" value="1"/>
</dbReference>
<accession>A0A837D7N0</accession>
<dbReference type="EMBL" id="JRZE01000005">
    <property type="protein sequence ID" value="KHF43793.1"/>
    <property type="molecule type" value="Genomic_DNA"/>
</dbReference>
<dbReference type="GO" id="GO:0003700">
    <property type="term" value="F:DNA-binding transcription factor activity"/>
    <property type="evidence" value="ECO:0007669"/>
    <property type="project" value="TreeGrafter"/>
</dbReference>
<keyword evidence="1 2" id="KW-0238">DNA-binding</keyword>
<dbReference type="PROSITE" id="PS50977">
    <property type="entry name" value="HTH_TETR_2"/>
    <property type="match status" value="1"/>
</dbReference>
<name>A0A837D7N0_9PSEU</name>
<dbReference type="SUPFAM" id="SSF46689">
    <property type="entry name" value="Homeodomain-like"/>
    <property type="match status" value="1"/>
</dbReference>
<reference evidence="4 5" key="1">
    <citation type="submission" date="2014-10" db="EMBL/GenBank/DDBJ databases">
        <title>Genome sequence of Micropolyspora internatus JCM3315.</title>
        <authorList>
            <person name="Shin S.-K."/>
            <person name="Yi H."/>
        </authorList>
    </citation>
    <scope>NUCLEOTIDE SEQUENCE [LARGE SCALE GENOMIC DNA]</scope>
    <source>
        <strain evidence="4 5">JCM 3315</strain>
    </source>
</reference>
<dbReference type="PANTHER" id="PTHR30055:SF209">
    <property type="entry name" value="POSSIBLE TRANSCRIPTIONAL REGULATORY PROTEIN (PROBABLY TETR-FAMILY)"/>
    <property type="match status" value="1"/>
</dbReference>
<organism evidence="4 5">
    <name type="scientific">Saccharomonospora viridis</name>
    <dbReference type="NCBI Taxonomy" id="1852"/>
    <lineage>
        <taxon>Bacteria</taxon>
        <taxon>Bacillati</taxon>
        <taxon>Actinomycetota</taxon>
        <taxon>Actinomycetes</taxon>
        <taxon>Pseudonocardiales</taxon>
        <taxon>Pseudonocardiaceae</taxon>
        <taxon>Saccharomonospora</taxon>
    </lineage>
</organism>
<dbReference type="InterPro" id="IPR036271">
    <property type="entry name" value="Tet_transcr_reg_TetR-rel_C_sf"/>
</dbReference>
<feature type="DNA-binding region" description="H-T-H motif" evidence="2">
    <location>
        <begin position="17"/>
        <end position="36"/>
    </location>
</feature>
<dbReference type="InterPro" id="IPR050109">
    <property type="entry name" value="HTH-type_TetR-like_transc_reg"/>
</dbReference>
<evidence type="ECO:0000313" key="5">
    <source>
        <dbReference type="Proteomes" id="UP000030848"/>
    </source>
</evidence>